<name>A0ABY6Q4T5_9GAMM</name>
<dbReference type="InterPro" id="IPR036291">
    <property type="entry name" value="NAD(P)-bd_dom_sf"/>
</dbReference>
<dbReference type="Gene3D" id="3.40.50.720">
    <property type="entry name" value="NAD(P)-binding Rossmann-like Domain"/>
    <property type="match status" value="1"/>
</dbReference>
<accession>A0ABY6Q4T5</accession>
<dbReference type="PANTHER" id="PTHR43431:SF7">
    <property type="entry name" value="OXIDOREDUCTASE, SHORT CHAIN DEHYDROGENASE_REDUCTASE FAMILY (AFU_ORTHOLOGUE AFUA_5G14000)"/>
    <property type="match status" value="1"/>
</dbReference>
<proteinExistence type="predicted"/>
<evidence type="ECO:0000313" key="1">
    <source>
        <dbReference type="EMBL" id="UZP73535.1"/>
    </source>
</evidence>
<organism evidence="1 2">
    <name type="scientific">Candidatus Paraluminiphilus aquimaris</name>
    <dbReference type="NCBI Taxonomy" id="2518994"/>
    <lineage>
        <taxon>Bacteria</taxon>
        <taxon>Pseudomonadati</taxon>
        <taxon>Pseudomonadota</taxon>
        <taxon>Gammaproteobacteria</taxon>
        <taxon>Cellvibrionales</taxon>
        <taxon>Halieaceae</taxon>
        <taxon>Candidatus Paraluminiphilus</taxon>
    </lineage>
</organism>
<dbReference type="PANTHER" id="PTHR43431">
    <property type="entry name" value="OXIDOREDUCTASE, SHORT CHAIN DEHYDROGENASE/REDUCTASE FAMILY (AFU_ORTHOLOGUE AFUA_5G14000)"/>
    <property type="match status" value="1"/>
</dbReference>
<dbReference type="Pfam" id="PF00106">
    <property type="entry name" value="adh_short"/>
    <property type="match status" value="1"/>
</dbReference>
<sequence length="255" mass="27085">MKKVCLIIGAGAGIGGSVGAKFAANGYHAALCRRSDADGLQHLVDGIESNGGSASGHLLNAVEAGAIEKLVEEVEQIGQIEVVLFNLGAQIGNRSLEGTALKTFELGWQMACMGLFRLAKAVIPAMEARGKGTILVTSATAAVRGNAGQHSHAAAMGGRRMLCQSLNAEYASKGIHVAHIIVDGAVDAPDTLGKMLGAEMFEKLRETRGKEHDGLLLPTEMAETYFHIAHQHRSAWTHELDLRAYSDLAWWNHAP</sequence>
<reference evidence="1 2" key="1">
    <citation type="submission" date="2019-02" db="EMBL/GenBank/DDBJ databases">
        <title>Halieaceae_genomes.</title>
        <authorList>
            <person name="Li S.-H."/>
        </authorList>
    </citation>
    <scope>NUCLEOTIDE SEQUENCE [LARGE SCALE GENOMIC DNA]</scope>
    <source>
        <strain evidence="1 2">JH123</strain>
    </source>
</reference>
<dbReference type="InterPro" id="IPR002347">
    <property type="entry name" value="SDR_fam"/>
</dbReference>
<keyword evidence="2" id="KW-1185">Reference proteome</keyword>
<dbReference type="PRINTS" id="PR00081">
    <property type="entry name" value="GDHRDH"/>
</dbReference>
<evidence type="ECO:0000313" key="2">
    <source>
        <dbReference type="Proteomes" id="UP001317963"/>
    </source>
</evidence>
<gene>
    <name evidence="1" type="ORF">E0F26_01765</name>
</gene>
<dbReference type="EMBL" id="CP036501">
    <property type="protein sequence ID" value="UZP73535.1"/>
    <property type="molecule type" value="Genomic_DNA"/>
</dbReference>
<protein>
    <submittedName>
        <fullName evidence="1">SDR family NAD(P)-dependent oxidoreductase</fullName>
    </submittedName>
</protein>
<dbReference type="Proteomes" id="UP001317963">
    <property type="component" value="Chromosome"/>
</dbReference>
<dbReference type="RefSeq" id="WP_279242330.1">
    <property type="nucleotide sequence ID" value="NZ_CP036501.1"/>
</dbReference>
<dbReference type="SUPFAM" id="SSF51735">
    <property type="entry name" value="NAD(P)-binding Rossmann-fold domains"/>
    <property type="match status" value="1"/>
</dbReference>